<dbReference type="OrthoDB" id="7474049at2759"/>
<protein>
    <recommendedName>
        <fullName evidence="3">F-box domain-containing protein</fullName>
    </recommendedName>
</protein>
<evidence type="ECO:0000313" key="1">
    <source>
        <dbReference type="EMBL" id="OSX65984.1"/>
    </source>
</evidence>
<evidence type="ECO:0000313" key="2">
    <source>
        <dbReference type="Proteomes" id="UP000194127"/>
    </source>
</evidence>
<organism evidence="1 2">
    <name type="scientific">Postia placenta MAD-698-R-SB12</name>
    <dbReference type="NCBI Taxonomy" id="670580"/>
    <lineage>
        <taxon>Eukaryota</taxon>
        <taxon>Fungi</taxon>
        <taxon>Dikarya</taxon>
        <taxon>Basidiomycota</taxon>
        <taxon>Agaricomycotina</taxon>
        <taxon>Agaricomycetes</taxon>
        <taxon>Polyporales</taxon>
        <taxon>Adustoporiaceae</taxon>
        <taxon>Rhodonia</taxon>
    </lineage>
</organism>
<dbReference type="AlphaFoldDB" id="A0A1X6NBN0"/>
<evidence type="ECO:0008006" key="3">
    <source>
        <dbReference type="Google" id="ProtNLM"/>
    </source>
</evidence>
<sequence length="482" mass="52866">MVLPFPNEIWLVILHDLAKEGEYDTPERCRVVCRGFRPIAEECLLLNMKLKSTEEVERIKVEASSDDMRRWGGPMGVSIAGGNWNDGRRPIPHLATFASRLGGRWPSFATCRSPTSSVDSDAGPPRLCPPRLKRLHLSDVQFTQQPFEAFTISQFPLLSHMQLETLTLDSIPDVSVPALRASFVELVDFIASTSDSDVSLNKLVRPSGQSLHHLSLCLGQYKILPLLDGEALSPYSGSVPYFDVSENTYLEHLESTVHPDHKNGPYLWTPVFAVISRVTSTHISRISIFYSGLFHDASLDVCLGKLIEKLPQLDDILSRPVFDNLAHVNVYVSTPYGPDVRDEKWANDLRVCLAKLGERGILGSIRIGLHWDNETKSWKRYGAERDAAQDVKNSEVARVGDEGCASDADGHTISCNNSGAVLAALKVVSVSSADAETSSSSLSLNAQVAIELSRDHGIAQKGATTISDAYLSASAPEEQADE</sequence>
<dbReference type="EMBL" id="KZ110592">
    <property type="protein sequence ID" value="OSX65984.1"/>
    <property type="molecule type" value="Genomic_DNA"/>
</dbReference>
<proteinExistence type="predicted"/>
<name>A0A1X6NBN0_9APHY</name>
<dbReference type="GeneID" id="36325246"/>
<dbReference type="Proteomes" id="UP000194127">
    <property type="component" value="Unassembled WGS sequence"/>
</dbReference>
<gene>
    <name evidence="1" type="ORF">POSPLADRAFT_1052643</name>
</gene>
<reference evidence="1 2" key="1">
    <citation type="submission" date="2017-04" db="EMBL/GenBank/DDBJ databases">
        <title>Genome Sequence of the Model Brown-Rot Fungus Postia placenta SB12.</title>
        <authorList>
            <consortium name="DOE Joint Genome Institute"/>
            <person name="Gaskell J."/>
            <person name="Kersten P."/>
            <person name="Larrondo L.F."/>
            <person name="Canessa P."/>
            <person name="Martinez D."/>
            <person name="Hibbett D."/>
            <person name="Schmoll M."/>
            <person name="Kubicek C.P."/>
            <person name="Martinez A.T."/>
            <person name="Yadav J."/>
            <person name="Master E."/>
            <person name="Magnuson J.K."/>
            <person name="James T."/>
            <person name="Yaver D."/>
            <person name="Berka R."/>
            <person name="Labutti K."/>
            <person name="Lipzen A."/>
            <person name="Aerts A."/>
            <person name="Barry K."/>
            <person name="Henrissat B."/>
            <person name="Blanchette R."/>
            <person name="Grigoriev I."/>
            <person name="Cullen D."/>
        </authorList>
    </citation>
    <scope>NUCLEOTIDE SEQUENCE [LARGE SCALE GENOMIC DNA]</scope>
    <source>
        <strain evidence="1 2">MAD-698-R-SB12</strain>
    </source>
</reference>
<dbReference type="RefSeq" id="XP_024342778.1">
    <property type="nucleotide sequence ID" value="XM_024480296.1"/>
</dbReference>
<keyword evidence="2" id="KW-1185">Reference proteome</keyword>
<accession>A0A1X6NBN0</accession>